<dbReference type="InterPro" id="IPR005997">
    <property type="entry name" value="Ribosomal_uL30_arc"/>
</dbReference>
<dbReference type="GO" id="GO:0003735">
    <property type="term" value="F:structural constituent of ribosome"/>
    <property type="evidence" value="ECO:0007669"/>
    <property type="project" value="InterPro"/>
</dbReference>
<dbReference type="GO" id="GO:0000463">
    <property type="term" value="P:maturation of LSU-rRNA from tricistronic rRNA transcript (SSU-rRNA, 5.8S rRNA, LSU-rRNA)"/>
    <property type="evidence" value="ECO:0007669"/>
    <property type="project" value="TreeGrafter"/>
</dbReference>
<evidence type="ECO:0000256" key="3">
    <source>
        <dbReference type="ARBA" id="ARBA00023274"/>
    </source>
</evidence>
<comment type="similarity">
    <text evidence="1 4">Belongs to the universal ribosomal protein uL30 family.</text>
</comment>
<dbReference type="InterPro" id="IPR035808">
    <property type="entry name" value="Ribosomal_uL30_euk_arc"/>
</dbReference>
<evidence type="ECO:0000313" key="6">
    <source>
        <dbReference type="EMBL" id="RWX73535.1"/>
    </source>
</evidence>
<dbReference type="AlphaFoldDB" id="A0A3S3S066"/>
<dbReference type="PANTHER" id="PTHR11524:SF16">
    <property type="entry name" value="LARGE RIBOSOMAL SUBUNIT PROTEIN UL30"/>
    <property type="match status" value="1"/>
</dbReference>
<dbReference type="Gene3D" id="1.10.15.30">
    <property type="match status" value="1"/>
</dbReference>
<dbReference type="EMBL" id="RXGA01000003">
    <property type="protein sequence ID" value="RWX73535.1"/>
    <property type="molecule type" value="Genomic_DNA"/>
</dbReference>
<protein>
    <recommendedName>
        <fullName evidence="4">Large ribosomal subunit protein uL30</fullName>
    </recommendedName>
</protein>
<dbReference type="CDD" id="cd01657">
    <property type="entry name" value="Ribosomal_L7_archeal_euk"/>
    <property type="match status" value="1"/>
</dbReference>
<comment type="caution">
    <text evidence="6">The sequence shown here is derived from an EMBL/GenBank/DDBJ whole genome shotgun (WGS) entry which is preliminary data.</text>
</comment>
<evidence type="ECO:0000256" key="4">
    <source>
        <dbReference type="HAMAP-Rule" id="MF_01371"/>
    </source>
</evidence>
<dbReference type="PANTHER" id="PTHR11524">
    <property type="entry name" value="60S RIBOSOMAL PROTEIN L7"/>
    <property type="match status" value="1"/>
</dbReference>
<evidence type="ECO:0000259" key="5">
    <source>
        <dbReference type="Pfam" id="PF00327"/>
    </source>
</evidence>
<evidence type="ECO:0000256" key="1">
    <source>
        <dbReference type="ARBA" id="ARBA00007594"/>
    </source>
</evidence>
<keyword evidence="3 4" id="KW-0687">Ribonucleoprotein</keyword>
<name>A0A3S3S066_METS7</name>
<dbReference type="Proteomes" id="UP000288215">
    <property type="component" value="Unassembled WGS sequence"/>
</dbReference>
<accession>A0A3S3S066</accession>
<gene>
    <name evidence="4" type="primary">rpl30</name>
    <name evidence="6" type="ORF">Metus_1509</name>
</gene>
<dbReference type="InterPro" id="IPR039699">
    <property type="entry name" value="Ribosomal_uL30"/>
</dbReference>
<dbReference type="SUPFAM" id="SSF55129">
    <property type="entry name" value="Ribosomal protein L30p/L7e"/>
    <property type="match status" value="1"/>
</dbReference>
<evidence type="ECO:0000256" key="2">
    <source>
        <dbReference type="ARBA" id="ARBA00022980"/>
    </source>
</evidence>
<dbReference type="GO" id="GO:0003723">
    <property type="term" value="F:RNA binding"/>
    <property type="evidence" value="ECO:0007669"/>
    <property type="project" value="TreeGrafter"/>
</dbReference>
<dbReference type="GO" id="GO:0006412">
    <property type="term" value="P:translation"/>
    <property type="evidence" value="ECO:0007669"/>
    <property type="project" value="UniProtKB-UniRule"/>
</dbReference>
<dbReference type="InterPro" id="IPR036919">
    <property type="entry name" value="Ribo_uL30_ferredoxin-like_sf"/>
</dbReference>
<comment type="subunit">
    <text evidence="4">Part of the 50S ribosomal subunit.</text>
</comment>
<sequence length="152" mass="16859">MKTYLVIRLRGEMGVAPEILDTLSRMNLPSKFSATLISDTPSNIGMLNKVADYVTWGEIDQPALVELLKKRGRLPGDKRLSEEALKELSLGTFEELAEVMLKEGAVVPPIKKTFRLTPPSGGFKRHITRHLKSGGELGYRGAAIVELLRKMI</sequence>
<dbReference type="HAMAP" id="MF_01371_A">
    <property type="entry name" value="Ribosomal_uL30_A"/>
    <property type="match status" value="1"/>
</dbReference>
<dbReference type="GO" id="GO:0022625">
    <property type="term" value="C:cytosolic large ribosomal subunit"/>
    <property type="evidence" value="ECO:0007669"/>
    <property type="project" value="TreeGrafter"/>
</dbReference>
<organism evidence="6 7">
    <name type="scientific">Methanosuratincola subterraneus</name>
    <dbReference type="NCBI Taxonomy" id="2593994"/>
    <lineage>
        <taxon>Archaea</taxon>
        <taxon>Thermoproteota</taxon>
        <taxon>Methanosuratincolia</taxon>
        <taxon>Candidatus Methanomethylicales</taxon>
        <taxon>Candidatus Methanomethylicaceae</taxon>
        <taxon>Candidatus Methanosuratincola (ex Vanwonterghem et al. 2016)</taxon>
    </lineage>
</organism>
<dbReference type="Gene3D" id="3.30.1390.20">
    <property type="entry name" value="Ribosomal protein L30, ferredoxin-like fold domain"/>
    <property type="match status" value="1"/>
</dbReference>
<proteinExistence type="inferred from homology"/>
<evidence type="ECO:0000313" key="7">
    <source>
        <dbReference type="Proteomes" id="UP000288215"/>
    </source>
</evidence>
<dbReference type="InterPro" id="IPR016082">
    <property type="entry name" value="Ribosomal_uL30_ferredoxin-like"/>
</dbReference>
<keyword evidence="2 4" id="KW-0689">Ribosomal protein</keyword>
<dbReference type="Pfam" id="PF00327">
    <property type="entry name" value="Ribosomal_L30"/>
    <property type="match status" value="1"/>
</dbReference>
<dbReference type="NCBIfam" id="NF004711">
    <property type="entry name" value="PRK06049.1"/>
    <property type="match status" value="1"/>
</dbReference>
<feature type="domain" description="Large ribosomal subunit protein uL30-like ferredoxin-like fold" evidence="5">
    <location>
        <begin position="4"/>
        <end position="54"/>
    </location>
</feature>
<reference evidence="6 7" key="1">
    <citation type="submission" date="2018-12" db="EMBL/GenBank/DDBJ databases">
        <title>The complete genome of the methanogenic archaea of the candidate phylum Verstraetearchaeota, obtained from the metagenome of underground thermal water.</title>
        <authorList>
            <person name="Kadnikov V.V."/>
            <person name="Mardanov A.V."/>
            <person name="Beletsky A.V."/>
            <person name="Karnachuk O.V."/>
            <person name="Ravin N.V."/>
        </authorList>
    </citation>
    <scope>NUCLEOTIDE SEQUENCE [LARGE SCALE GENOMIC DNA]</scope>
    <source>
        <strain evidence="6">Ch88</strain>
    </source>
</reference>